<comment type="caution">
    <text evidence="1">The sequence shown here is derived from an EMBL/GenBank/DDBJ whole genome shotgun (WGS) entry which is preliminary data.</text>
</comment>
<sequence length="334" mass="38498">MKYSYLLLIFVAMLFFQCEDKVSKRDIDNFAQIDSVIQEIESELTPLETEIAELATFTTYLYENQNDLVDKANRNKFAFSDSGVFYNPDPQAEESAVYISTLTSNRQEAMRQAYFTESQDSLFSRLVNSNPIVSQVFYNTKNQFSRVYPNYSVLTMVDPDLDLTTFNFYYMGDEVRNPQKGAKWLEEVYIDPVGRGWVLSLIHPVYYQNKLQGVLGFDITVNNLVGNFLDKSAKNLVIVDAGGTIIAGKANAIEALDMPPLKNHTYIQTINTDNFPVEDFNLFKSKNKEVRRMISRFLLEKDNSFELSLDGKTNQVYCKRLNILNWYIIDINNL</sequence>
<evidence type="ECO:0000313" key="1">
    <source>
        <dbReference type="EMBL" id="MBS9523079.1"/>
    </source>
</evidence>
<proteinExistence type="predicted"/>
<dbReference type="Gene3D" id="3.30.450.20">
    <property type="entry name" value="PAS domain"/>
    <property type="match status" value="1"/>
</dbReference>
<dbReference type="EMBL" id="JAHCMY010000001">
    <property type="protein sequence ID" value="MBS9523079.1"/>
    <property type="molecule type" value="Genomic_DNA"/>
</dbReference>
<reference evidence="1 2" key="1">
    <citation type="submission" date="2021-05" db="EMBL/GenBank/DDBJ databases">
        <authorList>
            <person name="Zhang Z.D."/>
            <person name="Osman G."/>
        </authorList>
    </citation>
    <scope>NUCLEOTIDE SEQUENCE [LARGE SCALE GENOMIC DNA]</scope>
    <source>
        <strain evidence="1 2">KCTC 32217</strain>
    </source>
</reference>
<dbReference type="Proteomes" id="UP001319104">
    <property type="component" value="Unassembled WGS sequence"/>
</dbReference>
<keyword evidence="2" id="KW-1185">Reference proteome</keyword>
<dbReference type="AlphaFoldDB" id="A0AAP2CGF5"/>
<protein>
    <submittedName>
        <fullName evidence="1">Cache domain-containing protein</fullName>
    </submittedName>
</protein>
<gene>
    <name evidence="1" type="ORF">KI659_03525</name>
</gene>
<organism evidence="1 2">
    <name type="scientific">Litoribacter ruber</name>
    <dbReference type="NCBI Taxonomy" id="702568"/>
    <lineage>
        <taxon>Bacteria</taxon>
        <taxon>Pseudomonadati</taxon>
        <taxon>Bacteroidota</taxon>
        <taxon>Cytophagia</taxon>
        <taxon>Cytophagales</taxon>
        <taxon>Cyclobacteriaceae</taxon>
        <taxon>Litoribacter</taxon>
    </lineage>
</organism>
<dbReference type="RefSeq" id="WP_213943945.1">
    <property type="nucleotide sequence ID" value="NZ_JAHBGI010000003.1"/>
</dbReference>
<evidence type="ECO:0000313" key="2">
    <source>
        <dbReference type="Proteomes" id="UP001319104"/>
    </source>
</evidence>
<name>A0AAP2CGF5_9BACT</name>
<accession>A0AAP2CGF5</accession>